<dbReference type="Pfam" id="PF00106">
    <property type="entry name" value="adh_short"/>
    <property type="match status" value="1"/>
</dbReference>
<dbReference type="PANTHER" id="PTHR44196:SF2">
    <property type="entry name" value="SHORT-CHAIN DEHYDROGENASE-RELATED"/>
    <property type="match status" value="1"/>
</dbReference>
<keyword evidence="2" id="KW-0560">Oxidoreductase</keyword>
<dbReference type="GO" id="GO:0016491">
    <property type="term" value="F:oxidoreductase activity"/>
    <property type="evidence" value="ECO:0007669"/>
    <property type="project" value="UniProtKB-KW"/>
</dbReference>
<evidence type="ECO:0000313" key="5">
    <source>
        <dbReference type="Proteomes" id="UP000326202"/>
    </source>
</evidence>
<dbReference type="GO" id="GO:0016020">
    <property type="term" value="C:membrane"/>
    <property type="evidence" value="ECO:0007669"/>
    <property type="project" value="TreeGrafter"/>
</dbReference>
<name>A0A5J6MQJ7_9PROT</name>
<evidence type="ECO:0000313" key="4">
    <source>
        <dbReference type="EMBL" id="QEX19619.1"/>
    </source>
</evidence>
<dbReference type="InterPro" id="IPR036291">
    <property type="entry name" value="NAD(P)-bd_dom_sf"/>
</dbReference>
<keyword evidence="5" id="KW-1185">Reference proteome</keyword>
<dbReference type="EMBL" id="CP042906">
    <property type="protein sequence ID" value="QEX19619.1"/>
    <property type="molecule type" value="Genomic_DNA"/>
</dbReference>
<dbReference type="InterPro" id="IPR057326">
    <property type="entry name" value="KR_dom"/>
</dbReference>
<dbReference type="PRINTS" id="PR00081">
    <property type="entry name" value="GDHRDH"/>
</dbReference>
<evidence type="ECO:0000256" key="2">
    <source>
        <dbReference type="ARBA" id="ARBA00023002"/>
    </source>
</evidence>
<feature type="domain" description="Ketoreductase" evidence="3">
    <location>
        <begin position="4"/>
        <end position="196"/>
    </location>
</feature>
<accession>A0A5J6MQJ7</accession>
<protein>
    <submittedName>
        <fullName evidence="4">Dehydrogenase</fullName>
    </submittedName>
</protein>
<proteinExistence type="inferred from homology"/>
<evidence type="ECO:0000259" key="3">
    <source>
        <dbReference type="SMART" id="SM00822"/>
    </source>
</evidence>
<gene>
    <name evidence="4" type="ORF">FRZ44_49340</name>
</gene>
<dbReference type="AlphaFoldDB" id="A0A5J6MQJ7"/>
<dbReference type="InterPro" id="IPR020904">
    <property type="entry name" value="Sc_DH/Rdtase_CS"/>
</dbReference>
<dbReference type="RefSeq" id="WP_151179672.1">
    <property type="nucleotide sequence ID" value="NZ_CP042906.1"/>
</dbReference>
<dbReference type="Proteomes" id="UP000326202">
    <property type="component" value="Chromosome"/>
</dbReference>
<dbReference type="KEGG" id="htq:FRZ44_49340"/>
<dbReference type="OrthoDB" id="8477999at2"/>
<dbReference type="PROSITE" id="PS00061">
    <property type="entry name" value="ADH_SHORT"/>
    <property type="match status" value="1"/>
</dbReference>
<dbReference type="CDD" id="cd05233">
    <property type="entry name" value="SDR_c"/>
    <property type="match status" value="1"/>
</dbReference>
<evidence type="ECO:0000256" key="1">
    <source>
        <dbReference type="ARBA" id="ARBA00006484"/>
    </source>
</evidence>
<dbReference type="SUPFAM" id="SSF51735">
    <property type="entry name" value="NAD(P)-binding Rossmann-fold domains"/>
    <property type="match status" value="1"/>
</dbReference>
<dbReference type="PIRSF" id="PIRSF000126">
    <property type="entry name" value="11-beta-HSD1"/>
    <property type="match status" value="1"/>
</dbReference>
<dbReference type="InterPro" id="IPR002347">
    <property type="entry name" value="SDR_fam"/>
</dbReference>
<organism evidence="4 5">
    <name type="scientific">Hypericibacter terrae</name>
    <dbReference type="NCBI Taxonomy" id="2602015"/>
    <lineage>
        <taxon>Bacteria</taxon>
        <taxon>Pseudomonadati</taxon>
        <taxon>Pseudomonadota</taxon>
        <taxon>Alphaproteobacteria</taxon>
        <taxon>Rhodospirillales</taxon>
        <taxon>Dongiaceae</taxon>
        <taxon>Hypericibacter</taxon>
    </lineage>
</organism>
<sequence length="260" mass="28009">MAYQTALITGASSGIGEAIARALPPSTNLLLTGRDRPRLQALADSLASNGRSVELQTADIGTDEGLSRLVEWAEPYEPDLLVNNAGFGRFGNALAEAEPGENDESIVKVNVLAPVTLTRALAPGMLKRARANGHRAGLIYVASTVAFFPMPYLATYAASKHFLRAYVEAIANELRREPVDLLAVCPGVTRTAWLERANMPVPRFARIDEPGDVARVALAAIGRRPVQMVGSQGHLAACFARFLPRRFVVAMMGRMAENWG</sequence>
<reference evidence="4 5" key="1">
    <citation type="submission" date="2019-08" db="EMBL/GenBank/DDBJ databases">
        <title>Hyperibacter terrae gen. nov., sp. nov. and Hyperibacter viscosus sp. nov., two new members in the family Rhodospirillaceae isolated from the rhizosphere of Hypericum perforatum.</title>
        <authorList>
            <person name="Noviana Z."/>
        </authorList>
    </citation>
    <scope>NUCLEOTIDE SEQUENCE [LARGE SCALE GENOMIC DNA]</scope>
    <source>
        <strain evidence="4 5">R5913</strain>
    </source>
</reference>
<dbReference type="Gene3D" id="3.40.50.720">
    <property type="entry name" value="NAD(P)-binding Rossmann-like Domain"/>
    <property type="match status" value="1"/>
</dbReference>
<dbReference type="PANTHER" id="PTHR44196">
    <property type="entry name" value="DEHYDROGENASE/REDUCTASE SDR FAMILY MEMBER 7B"/>
    <property type="match status" value="1"/>
</dbReference>
<dbReference type="SMART" id="SM00822">
    <property type="entry name" value="PKS_KR"/>
    <property type="match status" value="1"/>
</dbReference>
<comment type="similarity">
    <text evidence="1">Belongs to the short-chain dehydrogenases/reductases (SDR) family.</text>
</comment>